<keyword evidence="2" id="KW-0805">Transcription regulation</keyword>
<evidence type="ECO:0000256" key="6">
    <source>
        <dbReference type="SAM" id="MobiDB-lite"/>
    </source>
</evidence>
<dbReference type="GO" id="GO:0003677">
    <property type="term" value="F:DNA binding"/>
    <property type="evidence" value="ECO:0007669"/>
    <property type="project" value="UniProtKB-KW"/>
</dbReference>
<dbReference type="InterPro" id="IPR013324">
    <property type="entry name" value="RNA_pol_sigma_r3/r4-like"/>
</dbReference>
<feature type="compositionally biased region" description="Low complexity" evidence="6">
    <location>
        <begin position="405"/>
        <end position="416"/>
    </location>
</feature>
<evidence type="ECO:0000313" key="11">
    <source>
        <dbReference type="EMBL" id="GFH44643.1"/>
    </source>
</evidence>
<feature type="domain" description="RNA polymerase sigma-70 region 3" evidence="8">
    <location>
        <begin position="353"/>
        <end position="410"/>
    </location>
</feature>
<evidence type="ECO:0000259" key="9">
    <source>
        <dbReference type="Pfam" id="PF04542"/>
    </source>
</evidence>
<dbReference type="Pfam" id="PF04542">
    <property type="entry name" value="Sigma70_r2"/>
    <property type="match status" value="1"/>
</dbReference>
<accession>A0AAD3GZK6</accession>
<keyword evidence="3" id="KW-0731">Sigma factor</keyword>
<dbReference type="InterPro" id="IPR014284">
    <property type="entry name" value="RNA_pol_sigma-70_dom"/>
</dbReference>
<keyword evidence="12" id="KW-1185">Reference proteome</keyword>
<feature type="region of interest" description="Disordered" evidence="6">
    <location>
        <begin position="404"/>
        <end position="437"/>
    </location>
</feature>
<feature type="compositionally biased region" description="Low complexity" evidence="6">
    <location>
        <begin position="85"/>
        <end position="99"/>
    </location>
</feature>
<dbReference type="InterPro" id="IPR007630">
    <property type="entry name" value="RNA_pol_sigma70_r4"/>
</dbReference>
<evidence type="ECO:0000256" key="7">
    <source>
        <dbReference type="SAM" id="SignalP"/>
    </source>
</evidence>
<keyword evidence="7" id="KW-0732">Signal</keyword>
<dbReference type="Pfam" id="PF04539">
    <property type="entry name" value="Sigma70_r3"/>
    <property type="match status" value="1"/>
</dbReference>
<evidence type="ECO:0000259" key="10">
    <source>
        <dbReference type="Pfam" id="PF04545"/>
    </source>
</evidence>
<evidence type="ECO:0000256" key="2">
    <source>
        <dbReference type="ARBA" id="ARBA00023015"/>
    </source>
</evidence>
<dbReference type="PANTHER" id="PTHR30603:SF47">
    <property type="entry name" value="RNA POLYMERASE SIGMA FACTOR SIGD, CHLOROPLASTIC"/>
    <property type="match status" value="1"/>
</dbReference>
<evidence type="ECO:0000256" key="1">
    <source>
        <dbReference type="ARBA" id="ARBA00007788"/>
    </source>
</evidence>
<dbReference type="Pfam" id="PF04545">
    <property type="entry name" value="Sigma70_r4"/>
    <property type="match status" value="1"/>
</dbReference>
<dbReference type="InterPro" id="IPR013325">
    <property type="entry name" value="RNA_pol_sigma_r2"/>
</dbReference>
<feature type="signal peptide" evidence="7">
    <location>
        <begin position="1"/>
        <end position="24"/>
    </location>
</feature>
<dbReference type="InterPro" id="IPR000943">
    <property type="entry name" value="RNA_pol_sigma70"/>
</dbReference>
<dbReference type="PANTHER" id="PTHR30603">
    <property type="entry name" value="RNA POLYMERASE SIGMA FACTOR RPO"/>
    <property type="match status" value="1"/>
</dbReference>
<gene>
    <name evidence="11" type="ORF">CTEN210_01117</name>
</gene>
<dbReference type="InterPro" id="IPR036388">
    <property type="entry name" value="WH-like_DNA-bd_sf"/>
</dbReference>
<dbReference type="NCBIfam" id="TIGR02937">
    <property type="entry name" value="sigma70-ECF"/>
    <property type="match status" value="1"/>
</dbReference>
<evidence type="ECO:0008006" key="13">
    <source>
        <dbReference type="Google" id="ProtNLM"/>
    </source>
</evidence>
<evidence type="ECO:0000256" key="5">
    <source>
        <dbReference type="ARBA" id="ARBA00023163"/>
    </source>
</evidence>
<feature type="domain" description="RNA polymerase sigma-70 region 4" evidence="10">
    <location>
        <begin position="472"/>
        <end position="520"/>
    </location>
</feature>
<protein>
    <recommendedName>
        <fullName evidence="13">RNA polymerase sigma factor</fullName>
    </recommendedName>
</protein>
<dbReference type="Gene3D" id="1.20.120.1810">
    <property type="match status" value="1"/>
</dbReference>
<evidence type="ECO:0000259" key="8">
    <source>
        <dbReference type="Pfam" id="PF04539"/>
    </source>
</evidence>
<comment type="similarity">
    <text evidence="1">Belongs to the sigma-70 factor family.</text>
</comment>
<feature type="domain" description="RNA polymerase sigma-70 region 2" evidence="9">
    <location>
        <begin position="257"/>
        <end position="341"/>
    </location>
</feature>
<evidence type="ECO:0000256" key="3">
    <source>
        <dbReference type="ARBA" id="ARBA00023082"/>
    </source>
</evidence>
<dbReference type="PROSITE" id="PS51257">
    <property type="entry name" value="PROKAR_LIPOPROTEIN"/>
    <property type="match status" value="1"/>
</dbReference>
<evidence type="ECO:0000313" key="12">
    <source>
        <dbReference type="Proteomes" id="UP001054902"/>
    </source>
</evidence>
<dbReference type="GO" id="GO:0016987">
    <property type="term" value="F:sigma factor activity"/>
    <property type="evidence" value="ECO:0007669"/>
    <property type="project" value="UniProtKB-KW"/>
</dbReference>
<dbReference type="AlphaFoldDB" id="A0AAD3GZK6"/>
<evidence type="ECO:0000256" key="4">
    <source>
        <dbReference type="ARBA" id="ARBA00023125"/>
    </source>
</evidence>
<proteinExistence type="inferred from homology"/>
<comment type="caution">
    <text evidence="11">The sequence shown here is derived from an EMBL/GenBank/DDBJ whole genome shotgun (WGS) entry which is preliminary data.</text>
</comment>
<dbReference type="InterPro" id="IPR050239">
    <property type="entry name" value="Sigma-70_RNA_pol_init_factors"/>
</dbReference>
<dbReference type="InterPro" id="IPR007627">
    <property type="entry name" value="RNA_pol_sigma70_r2"/>
</dbReference>
<dbReference type="GO" id="GO:0006352">
    <property type="term" value="P:DNA-templated transcription initiation"/>
    <property type="evidence" value="ECO:0007669"/>
    <property type="project" value="InterPro"/>
</dbReference>
<feature type="region of interest" description="Disordered" evidence="6">
    <location>
        <begin position="85"/>
        <end position="115"/>
    </location>
</feature>
<feature type="compositionally biased region" description="Basic residues" evidence="6">
    <location>
        <begin position="105"/>
        <end position="115"/>
    </location>
</feature>
<keyword evidence="5" id="KW-0804">Transcription</keyword>
<reference evidence="11 12" key="1">
    <citation type="journal article" date="2021" name="Sci. Rep.">
        <title>The genome of the diatom Chaetoceros tenuissimus carries an ancient integrated fragment of an extant virus.</title>
        <authorList>
            <person name="Hongo Y."/>
            <person name="Kimura K."/>
            <person name="Takaki Y."/>
            <person name="Yoshida Y."/>
            <person name="Baba S."/>
            <person name="Kobayashi G."/>
            <person name="Nagasaki K."/>
            <person name="Hano T."/>
            <person name="Tomaru Y."/>
        </authorList>
    </citation>
    <scope>NUCLEOTIDE SEQUENCE [LARGE SCALE GENOMIC DNA]</scope>
    <source>
        <strain evidence="11 12">NIES-3715</strain>
    </source>
</reference>
<keyword evidence="4" id="KW-0238">DNA-binding</keyword>
<feature type="chain" id="PRO_5042044225" description="RNA polymerase sigma factor" evidence="7">
    <location>
        <begin position="25"/>
        <end position="601"/>
    </location>
</feature>
<name>A0AAD3GZK6_9STRA</name>
<dbReference type="EMBL" id="BLLK01000020">
    <property type="protein sequence ID" value="GFH44643.1"/>
    <property type="molecule type" value="Genomic_DNA"/>
</dbReference>
<dbReference type="PRINTS" id="PR00046">
    <property type="entry name" value="SIGMA70FCT"/>
</dbReference>
<dbReference type="CDD" id="cd06171">
    <property type="entry name" value="Sigma70_r4"/>
    <property type="match status" value="1"/>
</dbReference>
<dbReference type="InterPro" id="IPR007624">
    <property type="entry name" value="RNA_pol_sigma70_r3"/>
</dbReference>
<sequence>MRNSSAKLIILASTASSCFTVTDAFMASTNSHGIISSATSSTGSPLLSRRTMPLHMSTLADPNSKKKKSNFGLNNIRIDFDASSLNDHSSSSSSSNASSTTGPTSHKRKKIKKKLKIASQDMFDTSQTSNFLQEYEQLCNTPSKKVTNILGNHIQSPRHKVTTSTTTSSKRFTKEQEIELTSAVQKYKLVKDIKQELISKYHDQNHLSYIPNPMYKYSSDQDPEEHPTLEEWADACLMTKEELTEIMDNGREARAALVAANAGLVLQAARKYDYELKKSIQSQGSQGVGTILTLNDLVQEGNMGIMEAAERFEKDKGARFSTYAGFWVKQRIIRAITENSRVIRLPAHVHNSLRAIRKAKADLKKVIGREPSLPELAHHLDMPLDKLQLYNDSSRSVVSLNCPLSSSGNGVNSNGGTSSGGGGGSKAGGGSDSEDKRTIGDKIASDALSPEEDAQLQFLKKDVREVIDGLGNDRERDVLYHRFGLEGGEPCTLEETGRRLGISRERVRVIENRALNKLRQPSNNYRLKEYIEERPSTYKPTSSDKPKKMNRNEEIAAITSPNLEKKQTVIDLYGEKRLQMNRLNRNEDTLSQQRPEQIWSF</sequence>
<feature type="compositionally biased region" description="Gly residues" evidence="6">
    <location>
        <begin position="417"/>
        <end position="431"/>
    </location>
</feature>
<dbReference type="SUPFAM" id="SSF88659">
    <property type="entry name" value="Sigma3 and sigma4 domains of RNA polymerase sigma factors"/>
    <property type="match status" value="2"/>
</dbReference>
<organism evidence="11 12">
    <name type="scientific">Chaetoceros tenuissimus</name>
    <dbReference type="NCBI Taxonomy" id="426638"/>
    <lineage>
        <taxon>Eukaryota</taxon>
        <taxon>Sar</taxon>
        <taxon>Stramenopiles</taxon>
        <taxon>Ochrophyta</taxon>
        <taxon>Bacillariophyta</taxon>
        <taxon>Coscinodiscophyceae</taxon>
        <taxon>Chaetocerotophycidae</taxon>
        <taxon>Chaetocerotales</taxon>
        <taxon>Chaetocerotaceae</taxon>
        <taxon>Chaetoceros</taxon>
    </lineage>
</organism>
<dbReference type="Proteomes" id="UP001054902">
    <property type="component" value="Unassembled WGS sequence"/>
</dbReference>
<dbReference type="SUPFAM" id="SSF88946">
    <property type="entry name" value="Sigma2 domain of RNA polymerase sigma factors"/>
    <property type="match status" value="1"/>
</dbReference>
<dbReference type="Gene3D" id="1.10.10.10">
    <property type="entry name" value="Winged helix-like DNA-binding domain superfamily/Winged helix DNA-binding domain"/>
    <property type="match status" value="2"/>
</dbReference>